<dbReference type="PANTHER" id="PTHR48047:SF64">
    <property type="entry name" value="UDP-GLYCOSYLTRANSFERASES DOMAIN-CONTAINING PROTEIN"/>
    <property type="match status" value="1"/>
</dbReference>
<gene>
    <name evidence="2" type="ORF">H5410_063232</name>
</gene>
<evidence type="ECO:0000313" key="3">
    <source>
        <dbReference type="Proteomes" id="UP000824120"/>
    </source>
</evidence>
<organism evidence="2 3">
    <name type="scientific">Solanum commersonii</name>
    <name type="common">Commerson's wild potato</name>
    <name type="synonym">Commerson's nightshade</name>
    <dbReference type="NCBI Taxonomy" id="4109"/>
    <lineage>
        <taxon>Eukaryota</taxon>
        <taxon>Viridiplantae</taxon>
        <taxon>Streptophyta</taxon>
        <taxon>Embryophyta</taxon>
        <taxon>Tracheophyta</taxon>
        <taxon>Spermatophyta</taxon>
        <taxon>Magnoliopsida</taxon>
        <taxon>eudicotyledons</taxon>
        <taxon>Gunneridae</taxon>
        <taxon>Pentapetalae</taxon>
        <taxon>asterids</taxon>
        <taxon>lamiids</taxon>
        <taxon>Solanales</taxon>
        <taxon>Solanaceae</taxon>
        <taxon>Solanoideae</taxon>
        <taxon>Solaneae</taxon>
        <taxon>Solanum</taxon>
    </lineage>
</organism>
<dbReference type="Gene3D" id="3.40.50.2000">
    <property type="entry name" value="Glycogen Phosphorylase B"/>
    <property type="match status" value="2"/>
</dbReference>
<protein>
    <submittedName>
        <fullName evidence="2">Uncharacterized protein</fullName>
    </submittedName>
</protein>
<comment type="similarity">
    <text evidence="1">Belongs to the UDP-glycosyltransferase family.</text>
</comment>
<name>A0A9J5WCZ6_SOLCO</name>
<evidence type="ECO:0000256" key="1">
    <source>
        <dbReference type="ARBA" id="ARBA00009995"/>
    </source>
</evidence>
<evidence type="ECO:0000313" key="2">
    <source>
        <dbReference type="EMBL" id="KAG5573466.1"/>
    </source>
</evidence>
<comment type="caution">
    <text evidence="2">The sequence shown here is derived from an EMBL/GenBank/DDBJ whole genome shotgun (WGS) entry which is preliminary data.</text>
</comment>
<keyword evidence="3" id="KW-1185">Reference proteome</keyword>
<dbReference type="OrthoDB" id="5835829at2759"/>
<sequence length="206" mass="23921">MAIGVFMGITLLQKPMECFIFELRPHCIISDMFFPLTVDVAEQLKIPRLTFYPTNVMYHCVEHCLKLYTPHEKVPGLPYEIEMKRSQLPKNVKNNLEGPYWELLKKIKESEPQSYGMIHDTIYDLEPSYAELYQKFKGKKSWLIGPSFHFSKRNNSRSSPDQEQHSCLSWLDSQESNSVLYICFGSMGRFSDPQLTEIALALEALN</sequence>
<dbReference type="GO" id="GO:0035251">
    <property type="term" value="F:UDP-glucosyltransferase activity"/>
    <property type="evidence" value="ECO:0007669"/>
    <property type="project" value="TreeGrafter"/>
</dbReference>
<proteinExistence type="inferred from homology"/>
<reference evidence="2 3" key="1">
    <citation type="submission" date="2020-09" db="EMBL/GenBank/DDBJ databases">
        <title>De no assembly of potato wild relative species, Solanum commersonii.</title>
        <authorList>
            <person name="Cho K."/>
        </authorList>
    </citation>
    <scope>NUCLEOTIDE SEQUENCE [LARGE SCALE GENOMIC DNA]</scope>
    <source>
        <strain evidence="2">LZ3.2</strain>
        <tissue evidence="2">Leaf</tissue>
    </source>
</reference>
<dbReference type="Proteomes" id="UP000824120">
    <property type="component" value="Chromosome 12"/>
</dbReference>
<dbReference type="EMBL" id="JACXVP010000012">
    <property type="protein sequence ID" value="KAG5573466.1"/>
    <property type="molecule type" value="Genomic_DNA"/>
</dbReference>
<accession>A0A9J5WCZ6</accession>
<dbReference type="PANTHER" id="PTHR48047">
    <property type="entry name" value="GLYCOSYLTRANSFERASE"/>
    <property type="match status" value="1"/>
</dbReference>
<dbReference type="AlphaFoldDB" id="A0A9J5WCZ6"/>
<dbReference type="SUPFAM" id="SSF53756">
    <property type="entry name" value="UDP-Glycosyltransferase/glycogen phosphorylase"/>
    <property type="match status" value="1"/>
</dbReference>